<dbReference type="Gene3D" id="3.40.50.300">
    <property type="entry name" value="P-loop containing nucleotide triphosphate hydrolases"/>
    <property type="match status" value="1"/>
</dbReference>
<dbReference type="InterPro" id="IPR027417">
    <property type="entry name" value="P-loop_NTPase"/>
</dbReference>
<protein>
    <submittedName>
        <fullName evidence="3">Uncharacterized protein</fullName>
    </submittedName>
</protein>
<comment type="caution">
    <text evidence="3">The sequence shown here is derived from an EMBL/GenBank/DDBJ whole genome shotgun (WGS) entry which is preliminary data.</text>
</comment>
<dbReference type="NCBIfam" id="TIGR00231">
    <property type="entry name" value="small_GTP"/>
    <property type="match status" value="1"/>
</dbReference>
<name>A0A084G9W6_PSEDA</name>
<evidence type="ECO:0000259" key="2">
    <source>
        <dbReference type="Pfam" id="PF12631"/>
    </source>
</evidence>
<accession>A0A084G9W6</accession>
<feature type="domain" description="G" evidence="1">
    <location>
        <begin position="138"/>
        <end position="268"/>
    </location>
</feature>
<dbReference type="RefSeq" id="XP_016643927.1">
    <property type="nucleotide sequence ID" value="XM_016785921.1"/>
</dbReference>
<proteinExistence type="predicted"/>
<dbReference type="Proteomes" id="UP000028545">
    <property type="component" value="Unassembled WGS sequence"/>
</dbReference>
<dbReference type="SUPFAM" id="SSF52540">
    <property type="entry name" value="P-loop containing nucleoside triphosphate hydrolases"/>
    <property type="match status" value="1"/>
</dbReference>
<dbReference type="GeneID" id="27722115"/>
<dbReference type="CDD" id="cd04164">
    <property type="entry name" value="trmE"/>
    <property type="match status" value="1"/>
</dbReference>
<dbReference type="HOGENOM" id="CLU_019624_3_0_1"/>
<dbReference type="InterPro" id="IPR005225">
    <property type="entry name" value="Small_GTP-bd"/>
</dbReference>
<dbReference type="InterPro" id="IPR031168">
    <property type="entry name" value="G_TrmE"/>
</dbReference>
<dbReference type="GO" id="GO:0030488">
    <property type="term" value="P:tRNA methylation"/>
    <property type="evidence" value="ECO:0007669"/>
    <property type="project" value="TreeGrafter"/>
</dbReference>
<dbReference type="GO" id="GO:0002098">
    <property type="term" value="P:tRNA wobble uridine modification"/>
    <property type="evidence" value="ECO:0007669"/>
    <property type="project" value="TreeGrafter"/>
</dbReference>
<dbReference type="EMBL" id="JOWA01000088">
    <property type="protein sequence ID" value="KEZ44128.1"/>
    <property type="molecule type" value="Genomic_DNA"/>
</dbReference>
<dbReference type="PANTHER" id="PTHR42714">
    <property type="entry name" value="TRNA MODIFICATION GTPASE GTPBP3"/>
    <property type="match status" value="1"/>
</dbReference>
<dbReference type="Gene3D" id="3.30.1360.120">
    <property type="entry name" value="Probable tRNA modification gtpase trme, domain 1"/>
    <property type="match status" value="1"/>
</dbReference>
<dbReference type="VEuPathDB" id="FungiDB:SAPIO_CDS3043"/>
<organism evidence="3 4">
    <name type="scientific">Pseudallescheria apiosperma</name>
    <name type="common">Scedosporium apiospermum</name>
    <dbReference type="NCBI Taxonomy" id="563466"/>
    <lineage>
        <taxon>Eukaryota</taxon>
        <taxon>Fungi</taxon>
        <taxon>Dikarya</taxon>
        <taxon>Ascomycota</taxon>
        <taxon>Pezizomycotina</taxon>
        <taxon>Sordariomycetes</taxon>
        <taxon>Hypocreomycetidae</taxon>
        <taxon>Microascales</taxon>
        <taxon>Microascaceae</taxon>
        <taxon>Scedosporium</taxon>
    </lineage>
</organism>
<dbReference type="InterPro" id="IPR027266">
    <property type="entry name" value="TrmE/GcvT-like"/>
</dbReference>
<dbReference type="GO" id="GO:0005525">
    <property type="term" value="F:GTP binding"/>
    <property type="evidence" value="ECO:0007669"/>
    <property type="project" value="InterPro"/>
</dbReference>
<dbReference type="OMA" id="VQIGFHI"/>
<dbReference type="InterPro" id="IPR027368">
    <property type="entry name" value="MnmE_dom2"/>
</dbReference>
<dbReference type="PANTHER" id="PTHR42714:SF2">
    <property type="entry name" value="TRNA MODIFICATION GTPASE GTPBP3, MITOCHONDRIAL"/>
    <property type="match status" value="1"/>
</dbReference>
<dbReference type="Gene3D" id="1.20.120.430">
    <property type="entry name" value="tRNA modification GTPase MnmE domain 2"/>
    <property type="match status" value="1"/>
</dbReference>
<dbReference type="OrthoDB" id="188276at2759"/>
<dbReference type="AlphaFoldDB" id="A0A084G9W6"/>
<evidence type="ECO:0000313" key="4">
    <source>
        <dbReference type="Proteomes" id="UP000028545"/>
    </source>
</evidence>
<evidence type="ECO:0000259" key="1">
    <source>
        <dbReference type="Pfam" id="PF01926"/>
    </source>
</evidence>
<evidence type="ECO:0000313" key="3">
    <source>
        <dbReference type="EMBL" id="KEZ44128.1"/>
    </source>
</evidence>
<sequence length="419" mass="45828">MFSTQVHWYFTFQTDTGRIRYAEPGEFTKRAFLNDRLDLTQIDALGDTLSAETEQQRRAAERGNSRVLSQRYESWREQLLLARGEIEALIDFSEDQHFDESPSELLGNVTRLATEILGSIRLHDLGSQKSQLLRSGIRIALLGPPNVGKSSLMNHIVGKEASIVSPEAGTTRDIVEVSLDMRGYLCSFADTAGFRGEGSSLPGEAADIGHVEREGIRRARATALSSDVVIVLGAVTSDPNGKFQILFDEEILRLVGENEKPTIIAVNKTDIANEASINSLLADFHRSIKTMPGLGDASAPIPISCKEASEGSSGSLGIKDPGGVHMLTDHLLDLFKNMTSMPADMQDLLGVTERHRQLLDECRGHLENFMVEAQPSDECEADIVLAAEHLRYAGNALAKITGRGEVPDVEDVLGVIFEK</sequence>
<reference evidence="3 4" key="1">
    <citation type="journal article" date="2014" name="Genome Announc.">
        <title>Draft genome sequence of the pathogenic fungus Scedosporium apiospermum.</title>
        <authorList>
            <person name="Vandeputte P."/>
            <person name="Ghamrawi S."/>
            <person name="Rechenmann M."/>
            <person name="Iltis A."/>
            <person name="Giraud S."/>
            <person name="Fleury M."/>
            <person name="Thornton C."/>
            <person name="Delhaes L."/>
            <person name="Meyer W."/>
            <person name="Papon N."/>
            <person name="Bouchara J.P."/>
        </authorList>
    </citation>
    <scope>NUCLEOTIDE SEQUENCE [LARGE SCALE GENOMIC DNA]</scope>
    <source>
        <strain evidence="3 4">IHEM 14462</strain>
    </source>
</reference>
<feature type="domain" description="MnmE helical" evidence="2">
    <location>
        <begin position="39"/>
        <end position="419"/>
    </location>
</feature>
<keyword evidence="4" id="KW-1185">Reference proteome</keyword>
<dbReference type="InterPro" id="IPR006073">
    <property type="entry name" value="GTP-bd"/>
</dbReference>
<dbReference type="InterPro" id="IPR025867">
    <property type="entry name" value="MnmE_helical"/>
</dbReference>
<dbReference type="KEGG" id="sapo:SAPIO_CDS3043"/>
<gene>
    <name evidence="3" type="ORF">SAPIO_CDS3043</name>
</gene>
<dbReference type="GO" id="GO:0005739">
    <property type="term" value="C:mitochondrion"/>
    <property type="evidence" value="ECO:0007669"/>
    <property type="project" value="TreeGrafter"/>
</dbReference>
<dbReference type="Pfam" id="PF01926">
    <property type="entry name" value="MMR_HSR1"/>
    <property type="match status" value="1"/>
</dbReference>
<dbReference type="Pfam" id="PF12631">
    <property type="entry name" value="MnmE_helical"/>
    <property type="match status" value="1"/>
</dbReference>